<protein>
    <submittedName>
        <fullName evidence="4">Class I SAM-dependent methyltransferase</fullName>
    </submittedName>
</protein>
<evidence type="ECO:0000256" key="1">
    <source>
        <dbReference type="ARBA" id="ARBA00022603"/>
    </source>
</evidence>
<dbReference type="SUPFAM" id="SSF53335">
    <property type="entry name" value="S-adenosyl-L-methionine-dependent methyltransferases"/>
    <property type="match status" value="1"/>
</dbReference>
<dbReference type="PANTHER" id="PTHR43861">
    <property type="entry name" value="TRANS-ACONITATE 2-METHYLTRANSFERASE-RELATED"/>
    <property type="match status" value="1"/>
</dbReference>
<dbReference type="InterPro" id="IPR029063">
    <property type="entry name" value="SAM-dependent_MTases_sf"/>
</dbReference>
<proteinExistence type="predicted"/>
<dbReference type="Proteomes" id="UP000774699">
    <property type="component" value="Unassembled WGS sequence"/>
</dbReference>
<dbReference type="PANTHER" id="PTHR43861:SF1">
    <property type="entry name" value="TRANS-ACONITATE 2-METHYLTRANSFERASE"/>
    <property type="match status" value="1"/>
</dbReference>
<evidence type="ECO:0000313" key="4">
    <source>
        <dbReference type="EMBL" id="MBM3282227.1"/>
    </source>
</evidence>
<evidence type="ECO:0000256" key="2">
    <source>
        <dbReference type="ARBA" id="ARBA00022679"/>
    </source>
</evidence>
<dbReference type="GO" id="GO:0032259">
    <property type="term" value="P:methylation"/>
    <property type="evidence" value="ECO:0007669"/>
    <property type="project" value="UniProtKB-KW"/>
</dbReference>
<dbReference type="InterPro" id="IPR041698">
    <property type="entry name" value="Methyltransf_25"/>
</dbReference>
<evidence type="ECO:0000313" key="5">
    <source>
        <dbReference type="Proteomes" id="UP000774699"/>
    </source>
</evidence>
<name>A0A8T4C7F5_9ARCH</name>
<reference evidence="4" key="1">
    <citation type="submission" date="2019-03" db="EMBL/GenBank/DDBJ databases">
        <title>Lake Tanganyika Metagenome-Assembled Genomes (MAGs).</title>
        <authorList>
            <person name="Tran P."/>
        </authorList>
    </citation>
    <scope>NUCLEOTIDE SEQUENCE</scope>
    <source>
        <strain evidence="4">M_DeepCast_50m_m2_156</strain>
    </source>
</reference>
<keyword evidence="1 4" id="KW-0489">Methyltransferase</keyword>
<gene>
    <name evidence="4" type="ORF">FJY86_02710</name>
</gene>
<feature type="domain" description="Methyltransferase" evidence="3">
    <location>
        <begin position="50"/>
        <end position="137"/>
    </location>
</feature>
<dbReference type="CDD" id="cd02440">
    <property type="entry name" value="AdoMet_MTases"/>
    <property type="match status" value="1"/>
</dbReference>
<dbReference type="Gene3D" id="3.40.50.150">
    <property type="entry name" value="Vaccinia Virus protein VP39"/>
    <property type="match status" value="1"/>
</dbReference>
<organism evidence="4 5">
    <name type="scientific">Candidatus Iainarchaeum sp</name>
    <dbReference type="NCBI Taxonomy" id="3101447"/>
    <lineage>
        <taxon>Archaea</taxon>
        <taxon>Candidatus Iainarchaeota</taxon>
        <taxon>Candidatus Iainarchaeia</taxon>
        <taxon>Candidatus Iainarchaeales</taxon>
        <taxon>Candidatus Iainarchaeaceae</taxon>
        <taxon>Candidatus Iainarchaeum</taxon>
    </lineage>
</organism>
<comment type="caution">
    <text evidence="4">The sequence shown here is derived from an EMBL/GenBank/DDBJ whole genome shotgun (WGS) entry which is preliminary data.</text>
</comment>
<dbReference type="GO" id="GO:0008168">
    <property type="term" value="F:methyltransferase activity"/>
    <property type="evidence" value="ECO:0007669"/>
    <property type="project" value="UniProtKB-KW"/>
</dbReference>
<dbReference type="AlphaFoldDB" id="A0A8T4C7F5"/>
<dbReference type="EMBL" id="VGJJ01000017">
    <property type="protein sequence ID" value="MBM3282227.1"/>
    <property type="molecule type" value="Genomic_DNA"/>
</dbReference>
<accession>A0A8T4C7F5</accession>
<dbReference type="Pfam" id="PF13649">
    <property type="entry name" value="Methyltransf_25"/>
    <property type="match status" value="1"/>
</dbReference>
<keyword evidence="2" id="KW-0808">Transferase</keyword>
<evidence type="ECO:0000259" key="3">
    <source>
        <dbReference type="Pfam" id="PF13649"/>
    </source>
</evidence>
<sequence length="214" mass="24746">MIHTGEEKKVNAASYNANVSFYEKKFRQTFEEYSQPDLERFLSELKGSRVLDAGCGPGIYLEFFREKGLDALGIDLSDAFLARCAEKGLNVRKMDMENPLLYPYSFDGIWCMSLVHTPRERISALAKTWAKLLKPNGLLFISAKKGSGEGYEPSETGDNTKRWFTYFEEGELEKYFSPYFDVLHSYTRTLGTREWVVYFFRVKSGALKTMFRNF</sequence>